<evidence type="ECO:0000259" key="6">
    <source>
        <dbReference type="Pfam" id="PF05223"/>
    </source>
</evidence>
<dbReference type="AlphaFoldDB" id="A0A3M8P5D5"/>
<dbReference type="InterPro" id="IPR012338">
    <property type="entry name" value="Beta-lactam/transpept-like"/>
</dbReference>
<dbReference type="OrthoDB" id="9766847at2"/>
<proteinExistence type="inferred from homology"/>
<evidence type="ECO:0000313" key="8">
    <source>
        <dbReference type="Proteomes" id="UP000275473"/>
    </source>
</evidence>
<dbReference type="Proteomes" id="UP000275473">
    <property type="component" value="Unassembled WGS sequence"/>
</dbReference>
<dbReference type="GO" id="GO:0071972">
    <property type="term" value="F:peptidoglycan L,D-transpeptidase activity"/>
    <property type="evidence" value="ECO:0007669"/>
    <property type="project" value="TreeGrafter"/>
</dbReference>
<reference evidence="7 8" key="1">
    <citation type="journal article" date="2018" name="Int. J. Syst. Evol. Microbiol.">
        <title>Planococcus salinus sp. nov., a moderately halophilic bacterium isolated from a saline-alkali soil.</title>
        <authorList>
            <person name="Gan L."/>
        </authorList>
    </citation>
    <scope>NUCLEOTIDE SEQUENCE [LARGE SCALE GENOMIC DNA]</scope>
    <source>
        <strain evidence="7 8">LCB217</strain>
    </source>
</reference>
<dbReference type="Gene3D" id="3.10.450.100">
    <property type="entry name" value="NTF2-like, domain 1"/>
    <property type="match status" value="1"/>
</dbReference>
<dbReference type="InterPro" id="IPR005311">
    <property type="entry name" value="PBP_dimer"/>
</dbReference>
<dbReference type="PROSITE" id="PS51257">
    <property type="entry name" value="PROKAR_LIPOPROTEIN"/>
    <property type="match status" value="1"/>
</dbReference>
<dbReference type="InterPro" id="IPR007887">
    <property type="entry name" value="MecA_N"/>
</dbReference>
<dbReference type="Gene3D" id="3.30.1390.30">
    <property type="entry name" value="Penicillin-binding protein 2a, domain 3"/>
    <property type="match status" value="1"/>
</dbReference>
<protein>
    <submittedName>
        <fullName evidence="7">Penicillin-binding transpeptidase domain-containing protein</fullName>
    </submittedName>
</protein>
<dbReference type="Gene3D" id="3.40.710.10">
    <property type="entry name" value="DD-peptidase/beta-lactamase superfamily"/>
    <property type="match status" value="1"/>
</dbReference>
<dbReference type="RefSeq" id="WP_123165954.1">
    <property type="nucleotide sequence ID" value="NZ_RIAX01000009.1"/>
</dbReference>
<comment type="subcellular location">
    <subcellularLocation>
        <location evidence="1">Membrane</location>
    </subcellularLocation>
</comment>
<dbReference type="InterPro" id="IPR032710">
    <property type="entry name" value="NTF2-like_dom_sf"/>
</dbReference>
<dbReference type="PANTHER" id="PTHR30627:SF25">
    <property type="entry name" value="PENICILLIN-BINDING PROTEIN 3"/>
    <property type="match status" value="1"/>
</dbReference>
<dbReference type="Pfam" id="PF05223">
    <property type="entry name" value="MecA_N"/>
    <property type="match status" value="1"/>
</dbReference>
<dbReference type="SUPFAM" id="SSF54427">
    <property type="entry name" value="NTF2-like"/>
    <property type="match status" value="1"/>
</dbReference>
<dbReference type="GO" id="GO:0008658">
    <property type="term" value="F:penicillin binding"/>
    <property type="evidence" value="ECO:0007669"/>
    <property type="project" value="InterPro"/>
</dbReference>
<dbReference type="Gene3D" id="3.90.1310.10">
    <property type="entry name" value="Penicillin-binding protein 2a (Domain 2)"/>
    <property type="match status" value="1"/>
</dbReference>
<evidence type="ECO:0000256" key="3">
    <source>
        <dbReference type="ARBA" id="ARBA00023136"/>
    </source>
</evidence>
<evidence type="ECO:0000313" key="7">
    <source>
        <dbReference type="EMBL" id="RNF38898.1"/>
    </source>
</evidence>
<feature type="domain" description="Penicillin-binding protein dimerisation" evidence="5">
    <location>
        <begin position="169"/>
        <end position="328"/>
    </location>
</feature>
<dbReference type="InterPro" id="IPR050515">
    <property type="entry name" value="Beta-lactam/transpept"/>
</dbReference>
<dbReference type="SUPFAM" id="SSF56601">
    <property type="entry name" value="beta-lactamase/transpeptidase-like"/>
    <property type="match status" value="1"/>
</dbReference>
<evidence type="ECO:0000259" key="4">
    <source>
        <dbReference type="Pfam" id="PF00905"/>
    </source>
</evidence>
<sequence>MEKKMTGIIFLLLIFLLTGCQEEPEQVAPEEQVLEQYETPEHRLEEFISLWNASDFSAMFEGYLDERSKDAYGTETFIDWQNQLHDQLEVKNVEVSYTAPEEDAVWDSELADFPVQIQMDTVIGTIEFDKTLTLLHETQGESEDWFVAWDPSFIVPELQKGDTVHVTTTDPLRGEIVDRNERPIAVNGTGYEIGVVPANFTKTEELALLLGVSPEFIDDKLNQSWVRPGHYVPIERITGNDPEQLERIFAIPGTVQKEVTMREYPYGASLSHISGFIGPITAEQLENREGQGYGPDDLIGREGLEEMLEDQLRGKQGGRIEIEKARQGGERITSVENEAAQGETIALTIDADLQKSTYDAMRYDAGTAAAVDPETGETLVLISKPGYDPNEFVMGVSGSRFRELANNPMEPMFNRFAANYEPGSTINPITAAIGLEAGTLDPAEGLTINGKTWQRHSSWAGYRVTRQHDDVPNPIDLNKALVYTDNIYFAQQAMEIGREGLVEGLTQFGFGEEIPFTLELTPSQISGNGVLGSEGQLADTSFGQGQMKTNILHLASMYEPLLTDGVMYKPTLFLDEEDQQVWKENLISADNAETIRNGLRDAIVHGHTQSANLNNIPIAGTSGMALERGQNNGYFVAYHAENQNFILAMMIEDLQDGQNSDYVAAAAAKVFQAAEQ</sequence>
<comment type="caution">
    <text evidence="7">The sequence shown here is derived from an EMBL/GenBank/DDBJ whole genome shotgun (WGS) entry which is preliminary data.</text>
</comment>
<feature type="domain" description="Penicillin-binding protein transpeptidase" evidence="4">
    <location>
        <begin position="366"/>
        <end position="669"/>
    </location>
</feature>
<comment type="similarity">
    <text evidence="2">Belongs to the transpeptidase family.</text>
</comment>
<evidence type="ECO:0000256" key="2">
    <source>
        <dbReference type="ARBA" id="ARBA00007171"/>
    </source>
</evidence>
<feature type="domain" description="NTF2-like N-terminal transpeptidase" evidence="6">
    <location>
        <begin position="39"/>
        <end position="162"/>
    </location>
</feature>
<dbReference type="Pfam" id="PF00905">
    <property type="entry name" value="Transpeptidase"/>
    <property type="match status" value="1"/>
</dbReference>
<dbReference type="InterPro" id="IPR001460">
    <property type="entry name" value="PCN-bd_Tpept"/>
</dbReference>
<organism evidence="7 8">
    <name type="scientific">Planococcus salinus</name>
    <dbReference type="NCBI Taxonomy" id="1848460"/>
    <lineage>
        <taxon>Bacteria</taxon>
        <taxon>Bacillati</taxon>
        <taxon>Bacillota</taxon>
        <taxon>Bacilli</taxon>
        <taxon>Bacillales</taxon>
        <taxon>Caryophanaceae</taxon>
        <taxon>Planococcus</taxon>
    </lineage>
</organism>
<accession>A0A3M8P5D5</accession>
<dbReference type="EMBL" id="RIAX01000009">
    <property type="protein sequence ID" value="RNF38898.1"/>
    <property type="molecule type" value="Genomic_DNA"/>
</dbReference>
<dbReference type="Pfam" id="PF03717">
    <property type="entry name" value="PBP_dimer"/>
    <property type="match status" value="1"/>
</dbReference>
<evidence type="ECO:0000256" key="1">
    <source>
        <dbReference type="ARBA" id="ARBA00004370"/>
    </source>
</evidence>
<dbReference type="PANTHER" id="PTHR30627">
    <property type="entry name" value="PEPTIDOGLYCAN D,D-TRANSPEPTIDASE"/>
    <property type="match status" value="1"/>
</dbReference>
<evidence type="ECO:0000259" key="5">
    <source>
        <dbReference type="Pfam" id="PF03717"/>
    </source>
</evidence>
<dbReference type="InterPro" id="IPR036138">
    <property type="entry name" value="PBP_dimer_sf"/>
</dbReference>
<name>A0A3M8P5D5_9BACL</name>
<dbReference type="SUPFAM" id="SSF56519">
    <property type="entry name" value="Penicillin binding protein dimerisation domain"/>
    <property type="match status" value="1"/>
</dbReference>
<dbReference type="GO" id="GO:0005886">
    <property type="term" value="C:plasma membrane"/>
    <property type="evidence" value="ECO:0007669"/>
    <property type="project" value="TreeGrafter"/>
</dbReference>
<dbReference type="GO" id="GO:0071555">
    <property type="term" value="P:cell wall organization"/>
    <property type="evidence" value="ECO:0007669"/>
    <property type="project" value="TreeGrafter"/>
</dbReference>
<keyword evidence="3" id="KW-0472">Membrane</keyword>
<dbReference type="GO" id="GO:0046677">
    <property type="term" value="P:response to antibiotic"/>
    <property type="evidence" value="ECO:0007669"/>
    <property type="project" value="InterPro"/>
</dbReference>
<gene>
    <name evidence="7" type="ORF">EEX84_12320</name>
</gene>
<keyword evidence="8" id="KW-1185">Reference proteome</keyword>